<keyword evidence="5 6" id="KW-0472">Membrane</keyword>
<feature type="domain" description="EXPERA" evidence="7">
    <location>
        <begin position="10"/>
        <end position="159"/>
    </location>
</feature>
<keyword evidence="6" id="KW-0539">Nucleus</keyword>
<protein>
    <recommendedName>
        <fullName evidence="6">Transmembrane protein 97</fullName>
    </recommendedName>
</protein>
<organism evidence="8">
    <name type="scientific">Petromyzon marinus</name>
    <name type="common">Sea lamprey</name>
    <dbReference type="NCBI Taxonomy" id="7757"/>
    <lineage>
        <taxon>Eukaryota</taxon>
        <taxon>Metazoa</taxon>
        <taxon>Chordata</taxon>
        <taxon>Craniata</taxon>
        <taxon>Vertebrata</taxon>
        <taxon>Cyclostomata</taxon>
        <taxon>Hyperoartia</taxon>
        <taxon>Petromyzontiformes</taxon>
        <taxon>Petromyzontidae</taxon>
        <taxon>Petromyzon</taxon>
    </lineage>
</organism>
<gene>
    <name evidence="8" type="primary">TMEM97</name>
</gene>
<dbReference type="PANTHER" id="PTHR31204:SF1">
    <property type="entry name" value="SIGMA INTRACELLULAR RECEPTOR 2"/>
    <property type="match status" value="1"/>
</dbReference>
<dbReference type="PANTHER" id="PTHR31204">
    <property type="entry name" value="SIGMA INTRACELLULAR RECEPTOR 2"/>
    <property type="match status" value="1"/>
</dbReference>
<proteinExistence type="inferred from homology"/>
<evidence type="ECO:0000256" key="4">
    <source>
        <dbReference type="ARBA" id="ARBA00022989"/>
    </source>
</evidence>
<evidence type="ECO:0000256" key="1">
    <source>
        <dbReference type="ARBA" id="ARBA00009096"/>
    </source>
</evidence>
<accession>S4RF59</accession>
<dbReference type="OMA" id="EFKDPMV"/>
<dbReference type="AlphaFoldDB" id="S4RF59"/>
<comment type="function">
    <text evidence="6">Sigma-2 receptor which contributes to ameliorate dysfunctional cellular processes and slow degenerative progression by regulating cell functions including cholesterol biosynthesis/trafficking, membrane trafficking, autophagy, lipid membrane-bound protein trafficking, and receptor stabilization at the cell surface. Forms a ternary complex with PGRMC1 receptor and low density lipoprotein receptor/LDLR at the plasma membrane, which increases LDLR-mediated LDL cholesterol internalization. Decreases lysosomal sterol transporter NPC1 availability to the cell, probably through NPC1-binding, hence controlling lipid transport, including cholesterol and LBPA, outside of late endosome/lysosome. Binds regio- and stereoselective ligand 20(S)-hydroxycholesterol (20(S)-OHC), thereby linking OHC binding to cholesterol homeostasis. Also able to bind cholesterol. Binds histatin 1 (Hst 1)/HN1 salivary peptide at the ER membrane, which is critical for increasing mitochondria-ER contacts and stimulating Hst1 wound healing properties. May alter the activity of some cytochrome P450 proteins. Although shows homologies with sterol isomerases (EXPERA domain), not able to catalyze sterol isomerization. However, may act as sensors of these molecules. Acts as a quality control factor in the ER, promoting the proteolytic degradation of nonproductive and extramitochondrial precursor proteins in the ER membrane thus removing them from the ER surface.</text>
</comment>
<dbReference type="PIRSF" id="PIRSF031032">
    <property type="entry name" value="TMP_97_prd"/>
    <property type="match status" value="1"/>
</dbReference>
<reference evidence="8" key="2">
    <citation type="submission" date="2025-09" db="UniProtKB">
        <authorList>
            <consortium name="Ensembl"/>
        </authorList>
    </citation>
    <scope>IDENTIFICATION</scope>
</reference>
<evidence type="ECO:0000256" key="2">
    <source>
        <dbReference type="ARBA" id="ARBA00022692"/>
    </source>
</evidence>
<feature type="transmembrane region" description="Helical" evidence="6">
    <location>
        <begin position="65"/>
        <end position="89"/>
    </location>
</feature>
<evidence type="ECO:0000256" key="3">
    <source>
        <dbReference type="ARBA" id="ARBA00022824"/>
    </source>
</evidence>
<sequence>REAMAALRVLELLFVFYFASHIPITLLFDSQALLPKGSLPPLLSDPMKWYIQKFKDSLMANPPTWFYAFIYSEVFLQLPFFPIATYAFYKGGRRWIRIPAIIYASHVTTSLLPILSHVLLHDFTVPPGTKGVAGPSTMHERLSLVAVYLPYLLIPLLIIATMCLSSTYAGPPASIALSAKQKKK</sequence>
<evidence type="ECO:0000256" key="6">
    <source>
        <dbReference type="PIRNR" id="PIRNR031032"/>
    </source>
</evidence>
<keyword evidence="4 6" id="KW-1133">Transmembrane helix</keyword>
<dbReference type="PROSITE" id="PS51751">
    <property type="entry name" value="EXPERA"/>
    <property type="match status" value="1"/>
</dbReference>
<feature type="transmembrane region" description="Helical" evidence="6">
    <location>
        <begin position="148"/>
        <end position="170"/>
    </location>
</feature>
<dbReference type="GO" id="GO:0030867">
    <property type="term" value="C:rough endoplasmic reticulum membrane"/>
    <property type="evidence" value="ECO:0007669"/>
    <property type="project" value="UniProtKB-SubCell"/>
</dbReference>
<keyword evidence="2 6" id="KW-0812">Transmembrane</keyword>
<dbReference type="GO" id="GO:0005886">
    <property type="term" value="C:plasma membrane"/>
    <property type="evidence" value="ECO:0007669"/>
    <property type="project" value="UniProtKB-UniRule"/>
</dbReference>
<dbReference type="InterPro" id="IPR033118">
    <property type="entry name" value="EXPERA"/>
</dbReference>
<dbReference type="GO" id="GO:0005764">
    <property type="term" value="C:lysosome"/>
    <property type="evidence" value="ECO:0007669"/>
    <property type="project" value="UniProtKB-UniRule"/>
</dbReference>
<dbReference type="HOGENOM" id="CLU_086812_1_0_1"/>
<evidence type="ECO:0000259" key="7">
    <source>
        <dbReference type="PROSITE" id="PS51751"/>
    </source>
</evidence>
<reference evidence="8" key="1">
    <citation type="submission" date="2025-08" db="UniProtKB">
        <authorList>
            <consortium name="Ensembl"/>
        </authorList>
    </citation>
    <scope>IDENTIFICATION</scope>
</reference>
<name>S4RF59_PETMA</name>
<feature type="transmembrane region" description="Helical" evidence="6">
    <location>
        <begin position="101"/>
        <end position="120"/>
    </location>
</feature>
<dbReference type="GeneTree" id="ENSGT00390000007149"/>
<dbReference type="Pfam" id="PF05241">
    <property type="entry name" value="EBP"/>
    <property type="match status" value="1"/>
</dbReference>
<feature type="transmembrane region" description="Helical" evidence="6">
    <location>
        <begin position="12"/>
        <end position="34"/>
    </location>
</feature>
<keyword evidence="3 6" id="KW-0256">Endoplasmic reticulum</keyword>
<dbReference type="Ensembl" id="ENSPMAT00000003857.1">
    <property type="protein sequence ID" value="ENSPMAP00000003841.1"/>
    <property type="gene ID" value="ENSPMAG00000003525.1"/>
</dbReference>
<dbReference type="STRING" id="7757.ENSPMAP00000003841"/>
<dbReference type="InterPro" id="IPR016964">
    <property type="entry name" value="Sigma2_recept"/>
</dbReference>
<evidence type="ECO:0000313" key="8">
    <source>
        <dbReference type="Ensembl" id="ENSPMAP00000003841.1"/>
    </source>
</evidence>
<dbReference type="GO" id="GO:0031965">
    <property type="term" value="C:nuclear membrane"/>
    <property type="evidence" value="ECO:0007669"/>
    <property type="project" value="UniProtKB-SubCell"/>
</dbReference>
<dbReference type="InterPro" id="IPR051987">
    <property type="entry name" value="Sigma-2_receptor-like"/>
</dbReference>
<evidence type="ECO:0000256" key="5">
    <source>
        <dbReference type="ARBA" id="ARBA00023136"/>
    </source>
</evidence>
<comment type="subcellular location">
    <subcellularLocation>
        <location evidence="6">Rough endoplasmic reticulum membrane</location>
        <topology evidence="6">Multi-pass membrane protein</topology>
    </subcellularLocation>
    <subcellularLocation>
        <location evidence="6">Nucleus membrane</location>
        <topology evidence="6">Multi-pass membrane protein</topology>
    </subcellularLocation>
</comment>
<comment type="similarity">
    <text evidence="1">Belongs to the TMEM97/sigma-2 receptor family.</text>
</comment>